<feature type="compositionally biased region" description="Polar residues" evidence="7">
    <location>
        <begin position="395"/>
        <end position="404"/>
    </location>
</feature>
<organism evidence="9">
    <name type="scientific">Salvia splendens</name>
    <name type="common">Scarlet sage</name>
    <dbReference type="NCBI Taxonomy" id="180675"/>
    <lineage>
        <taxon>Eukaryota</taxon>
        <taxon>Viridiplantae</taxon>
        <taxon>Streptophyta</taxon>
        <taxon>Embryophyta</taxon>
        <taxon>Tracheophyta</taxon>
        <taxon>Spermatophyta</taxon>
        <taxon>Magnoliopsida</taxon>
        <taxon>eudicotyledons</taxon>
        <taxon>Gunneridae</taxon>
        <taxon>Pentapetalae</taxon>
        <taxon>asterids</taxon>
        <taxon>lamiids</taxon>
        <taxon>Lamiales</taxon>
        <taxon>Lamiaceae</taxon>
        <taxon>Nepetoideae</taxon>
        <taxon>Mentheae</taxon>
        <taxon>Salviinae</taxon>
        <taxon>Salvia</taxon>
        <taxon>Salvia subgen. Calosphace</taxon>
        <taxon>core Calosphace</taxon>
    </lineage>
</organism>
<dbReference type="GO" id="GO:0003677">
    <property type="term" value="F:DNA binding"/>
    <property type="evidence" value="ECO:0007669"/>
    <property type="project" value="UniProtKB-KW"/>
</dbReference>
<feature type="compositionally biased region" description="Basic and acidic residues" evidence="7">
    <location>
        <begin position="384"/>
        <end position="394"/>
    </location>
</feature>
<dbReference type="InterPro" id="IPR046347">
    <property type="entry name" value="bZIP_sf"/>
</dbReference>
<feature type="compositionally biased region" description="Basic and acidic residues" evidence="7">
    <location>
        <begin position="162"/>
        <end position="172"/>
    </location>
</feature>
<dbReference type="AlphaFoldDB" id="A0A8X8XUC0"/>
<dbReference type="FunFam" id="1.20.5.170:FF:000020">
    <property type="entry name" value="BZIP transcription factor"/>
    <property type="match status" value="1"/>
</dbReference>
<accession>A0A8X8XUC0</accession>
<gene>
    <name evidence="9" type="ORF">SASPL_120312</name>
</gene>
<feature type="region of interest" description="Disordered" evidence="7">
    <location>
        <begin position="139"/>
        <end position="172"/>
    </location>
</feature>
<dbReference type="Pfam" id="PF12498">
    <property type="entry name" value="bZIP_C"/>
    <property type="match status" value="1"/>
</dbReference>
<dbReference type="SMART" id="SM00338">
    <property type="entry name" value="BRLZ"/>
    <property type="match status" value="1"/>
</dbReference>
<dbReference type="Pfam" id="PF00170">
    <property type="entry name" value="bZIP_1"/>
    <property type="match status" value="1"/>
</dbReference>
<name>A0A8X8XUC0_SALSN</name>
<evidence type="ECO:0000256" key="2">
    <source>
        <dbReference type="ARBA" id="ARBA00007163"/>
    </source>
</evidence>
<protein>
    <recommendedName>
        <fullName evidence="8">BZIP domain-containing protein</fullName>
    </recommendedName>
</protein>
<dbReference type="PROSITE" id="PS50217">
    <property type="entry name" value="BZIP"/>
    <property type="match status" value="1"/>
</dbReference>
<feature type="region of interest" description="Disordered" evidence="7">
    <location>
        <begin position="384"/>
        <end position="404"/>
    </location>
</feature>
<dbReference type="Proteomes" id="UP000298416">
    <property type="component" value="Unassembled WGS sequence"/>
</dbReference>
<dbReference type="InterPro" id="IPR004827">
    <property type="entry name" value="bZIP"/>
</dbReference>
<feature type="domain" description="BZIP" evidence="8">
    <location>
        <begin position="223"/>
        <end position="278"/>
    </location>
</feature>
<comment type="caution">
    <text evidence="9">The sequence shown here is derived from an EMBL/GenBank/DDBJ whole genome shotgun (WGS) entry which is preliminary data.</text>
</comment>
<keyword evidence="3" id="KW-0805">Transcription regulation</keyword>
<comment type="similarity">
    <text evidence="2">Belongs to the bZIP family.</text>
</comment>
<evidence type="ECO:0000256" key="3">
    <source>
        <dbReference type="ARBA" id="ARBA00023015"/>
    </source>
</evidence>
<feature type="compositionally biased region" description="Polar residues" evidence="7">
    <location>
        <begin position="151"/>
        <end position="160"/>
    </location>
</feature>
<evidence type="ECO:0000256" key="7">
    <source>
        <dbReference type="SAM" id="MobiDB-lite"/>
    </source>
</evidence>
<dbReference type="PANTHER" id="PTHR46408">
    <property type="entry name" value="BASIC LEUCINE ZIPPER 63"/>
    <property type="match status" value="1"/>
</dbReference>
<dbReference type="OrthoDB" id="664875at2759"/>
<dbReference type="GO" id="GO:0046983">
    <property type="term" value="F:protein dimerization activity"/>
    <property type="evidence" value="ECO:0007669"/>
    <property type="project" value="UniProtKB-ARBA"/>
</dbReference>
<evidence type="ECO:0000313" key="10">
    <source>
        <dbReference type="Proteomes" id="UP000298416"/>
    </source>
</evidence>
<feature type="region of interest" description="Disordered" evidence="7">
    <location>
        <begin position="185"/>
        <end position="255"/>
    </location>
</feature>
<evidence type="ECO:0000256" key="4">
    <source>
        <dbReference type="ARBA" id="ARBA00023125"/>
    </source>
</evidence>
<dbReference type="GO" id="GO:0005634">
    <property type="term" value="C:nucleus"/>
    <property type="evidence" value="ECO:0007669"/>
    <property type="project" value="UniProtKB-SubCell"/>
</dbReference>
<evidence type="ECO:0000313" key="9">
    <source>
        <dbReference type="EMBL" id="KAG6418113.1"/>
    </source>
</evidence>
<sequence>MKHNSIFFLDHSFVEMREMDSVFSVDDISDGFWSPHAPPVFLQDDADVEPLSSSAAAGMNRSSSEWAFQRYLQEATSPDHVITTLPADDIVKIKANHHQPPAPPPLNIPTDQDEYQEFLKSRLELACAAFALTWAPKGKAPESNAAADIGSQVSNSSSCKANGRDSSKTQVKDFSETVGVQPVLSIPSNSVAQVRSTSSGSSGDQSDDDDGETEATQNMDPADAKRMRRMISNRESARRSRRRKQAHMSESETRVSQLKVENATWLKRFSDINHKYNESVVDARVLKANVETVRAKVKMADESVKRVTGLNSLFHAMSEITTPGMQSFVRIPETSADAAASIQDQRYYQHPSNNHLNNIIPPNTTADIGVNKMGRSIPMQRLADSEHMQKHTREVASSSGTGDQ</sequence>
<evidence type="ECO:0000259" key="8">
    <source>
        <dbReference type="PROSITE" id="PS50217"/>
    </source>
</evidence>
<dbReference type="SUPFAM" id="SSF57959">
    <property type="entry name" value="Leucine zipper domain"/>
    <property type="match status" value="1"/>
</dbReference>
<dbReference type="GO" id="GO:0003700">
    <property type="term" value="F:DNA-binding transcription factor activity"/>
    <property type="evidence" value="ECO:0007669"/>
    <property type="project" value="InterPro"/>
</dbReference>
<keyword evidence="6" id="KW-0539">Nucleus</keyword>
<keyword evidence="10" id="KW-1185">Reference proteome</keyword>
<dbReference type="InterPro" id="IPR020983">
    <property type="entry name" value="Basic_leucine-zipper_C"/>
</dbReference>
<dbReference type="EMBL" id="PNBA02000007">
    <property type="protein sequence ID" value="KAG6418113.1"/>
    <property type="molecule type" value="Genomic_DNA"/>
</dbReference>
<evidence type="ECO:0000256" key="1">
    <source>
        <dbReference type="ARBA" id="ARBA00004123"/>
    </source>
</evidence>
<keyword evidence="4" id="KW-0238">DNA-binding</keyword>
<reference evidence="9" key="1">
    <citation type="submission" date="2018-01" db="EMBL/GenBank/DDBJ databases">
        <authorList>
            <person name="Mao J.F."/>
        </authorList>
    </citation>
    <scope>NUCLEOTIDE SEQUENCE</scope>
    <source>
        <strain evidence="9">Huo1</strain>
        <tissue evidence="9">Leaf</tissue>
    </source>
</reference>
<comment type="subcellular location">
    <subcellularLocation>
        <location evidence="1">Nucleus</location>
    </subcellularLocation>
</comment>
<evidence type="ECO:0000256" key="6">
    <source>
        <dbReference type="ARBA" id="ARBA00023242"/>
    </source>
</evidence>
<keyword evidence="5" id="KW-0804">Transcription</keyword>
<evidence type="ECO:0000256" key="5">
    <source>
        <dbReference type="ARBA" id="ARBA00023163"/>
    </source>
</evidence>
<dbReference type="PANTHER" id="PTHR46408:SF10">
    <property type="entry name" value="BASIC LEUCINE ZIPPER 63"/>
    <property type="match status" value="1"/>
</dbReference>
<reference evidence="9" key="2">
    <citation type="submission" date="2020-08" db="EMBL/GenBank/DDBJ databases">
        <title>Plant Genome Project.</title>
        <authorList>
            <person name="Zhang R.-G."/>
        </authorList>
    </citation>
    <scope>NUCLEOTIDE SEQUENCE</scope>
    <source>
        <strain evidence="9">Huo1</strain>
        <tissue evidence="9">Leaf</tissue>
    </source>
</reference>
<dbReference type="Gene3D" id="1.20.5.170">
    <property type="match status" value="1"/>
</dbReference>
<feature type="compositionally biased region" description="Polar residues" evidence="7">
    <location>
        <begin position="186"/>
        <end position="197"/>
    </location>
</feature>
<proteinExistence type="inferred from homology"/>
<dbReference type="PROSITE" id="PS00036">
    <property type="entry name" value="BZIP_BASIC"/>
    <property type="match status" value="1"/>
</dbReference>